<feature type="transmembrane region" description="Helical" evidence="2">
    <location>
        <begin position="207"/>
        <end position="228"/>
    </location>
</feature>
<dbReference type="GO" id="GO:0038038">
    <property type="term" value="C:G protein-coupled receptor homodimeric complex"/>
    <property type="evidence" value="ECO:0007669"/>
    <property type="project" value="TreeGrafter"/>
</dbReference>
<keyword evidence="4" id="KW-1185">Reference proteome</keyword>
<dbReference type="InterPro" id="IPR027458">
    <property type="entry name" value="STE2_TM1-TM2_sf"/>
</dbReference>
<organism evidence="3 4">
    <name type="scientific">Botryosphaeria dothidea</name>
    <dbReference type="NCBI Taxonomy" id="55169"/>
    <lineage>
        <taxon>Eukaryota</taxon>
        <taxon>Fungi</taxon>
        <taxon>Dikarya</taxon>
        <taxon>Ascomycota</taxon>
        <taxon>Pezizomycotina</taxon>
        <taxon>Dothideomycetes</taxon>
        <taxon>Dothideomycetes incertae sedis</taxon>
        <taxon>Botryosphaeriales</taxon>
        <taxon>Botryosphaeriaceae</taxon>
        <taxon>Botryosphaeria</taxon>
    </lineage>
</organism>
<dbReference type="AlphaFoldDB" id="A0A8H4N2Z2"/>
<protein>
    <submittedName>
        <fullName evidence="3">Fungal pheromone mating factor STE2 GPCR</fullName>
    </submittedName>
</protein>
<dbReference type="PRINTS" id="PR00250">
    <property type="entry name" value="GPCRSTE2"/>
</dbReference>
<dbReference type="CDD" id="cd14939">
    <property type="entry name" value="7tmD_STE2"/>
    <property type="match status" value="1"/>
</dbReference>
<dbReference type="PANTHER" id="PTHR28009">
    <property type="entry name" value="PHEROMONE ALPHA FACTOR RECEPTOR"/>
    <property type="match status" value="1"/>
</dbReference>
<feature type="transmembrane region" description="Helical" evidence="2">
    <location>
        <begin position="86"/>
        <end position="110"/>
    </location>
</feature>
<dbReference type="GO" id="GO:0000750">
    <property type="term" value="P:pheromone-dependent signal transduction involved in conjugation with cellular fusion"/>
    <property type="evidence" value="ECO:0007669"/>
    <property type="project" value="TreeGrafter"/>
</dbReference>
<keyword evidence="2" id="KW-0472">Membrane</keyword>
<keyword evidence="2" id="KW-1133">Transmembrane helix</keyword>
<evidence type="ECO:0000313" key="4">
    <source>
        <dbReference type="Proteomes" id="UP000572817"/>
    </source>
</evidence>
<dbReference type="Pfam" id="PF02116">
    <property type="entry name" value="STE2"/>
    <property type="match status" value="1"/>
</dbReference>
<comment type="caution">
    <text evidence="3">The sequence shown here is derived from an EMBL/GenBank/DDBJ whole genome shotgun (WGS) entry which is preliminary data.</text>
</comment>
<dbReference type="InterPro" id="IPR000366">
    <property type="entry name" value="GPCR_STE2"/>
</dbReference>
<feature type="transmembrane region" description="Helical" evidence="2">
    <location>
        <begin position="50"/>
        <end position="74"/>
    </location>
</feature>
<evidence type="ECO:0000313" key="3">
    <source>
        <dbReference type="EMBL" id="KAF4304106.1"/>
    </source>
</evidence>
<dbReference type="PANTHER" id="PTHR28009:SF1">
    <property type="entry name" value="PHEROMONE ALPHA FACTOR RECEPTOR"/>
    <property type="match status" value="1"/>
</dbReference>
<feature type="region of interest" description="Disordered" evidence="1">
    <location>
        <begin position="395"/>
        <end position="415"/>
    </location>
</feature>
<evidence type="ECO:0000256" key="1">
    <source>
        <dbReference type="SAM" id="MobiDB-lite"/>
    </source>
</evidence>
<keyword evidence="2" id="KW-0812">Transmembrane</keyword>
<dbReference type="GO" id="GO:0004932">
    <property type="term" value="F:mating-type factor pheromone receptor activity"/>
    <property type="evidence" value="ECO:0007669"/>
    <property type="project" value="InterPro"/>
</dbReference>
<gene>
    <name evidence="3" type="ORF">GTA08_BOTSDO07919</name>
</gene>
<feature type="transmembrane region" description="Helical" evidence="2">
    <location>
        <begin position="165"/>
        <end position="187"/>
    </location>
</feature>
<reference evidence="3" key="1">
    <citation type="submission" date="2020-04" db="EMBL/GenBank/DDBJ databases">
        <title>Genome Assembly and Annotation of Botryosphaeria dothidea sdau 11-99, a Latent Pathogen of Apple Fruit Ring Rot in China.</title>
        <authorList>
            <person name="Yu C."/>
            <person name="Diao Y."/>
            <person name="Lu Q."/>
            <person name="Zhao J."/>
            <person name="Cui S."/>
            <person name="Peng C."/>
            <person name="He B."/>
            <person name="Liu H."/>
        </authorList>
    </citation>
    <scope>NUCLEOTIDE SEQUENCE [LARGE SCALE GENOMIC DNA]</scope>
    <source>
        <strain evidence="3">Sdau11-99</strain>
    </source>
</reference>
<proteinExistence type="predicted"/>
<name>A0A8H4N2Z2_9PEZI</name>
<dbReference type="Gene3D" id="1.10.287.920">
    <property type="entry name" value="Pheromone alpha factor receptor"/>
    <property type="match status" value="1"/>
</dbReference>
<feature type="transmembrane region" description="Helical" evidence="2">
    <location>
        <begin position="281"/>
        <end position="301"/>
    </location>
</feature>
<evidence type="ECO:0000256" key="2">
    <source>
        <dbReference type="SAM" id="Phobius"/>
    </source>
</evidence>
<dbReference type="EMBL" id="WWBZ02000051">
    <property type="protein sequence ID" value="KAF4304106.1"/>
    <property type="molecule type" value="Genomic_DNA"/>
</dbReference>
<accession>A0A8H4N2Z2</accession>
<dbReference type="Proteomes" id="UP000572817">
    <property type="component" value="Unassembled WGS sequence"/>
</dbReference>
<dbReference type="OrthoDB" id="5402633at2759"/>
<feature type="transmembrane region" description="Helical" evidence="2">
    <location>
        <begin position="249"/>
        <end position="275"/>
    </location>
</feature>
<sequence>MAFPPDSPIIGNGTPTPPFDPFHQSIVLLDSHGEQTPPITLDMIDYWAQFAIRTAIVWGSQIGAAFITLIMLLILTKREKRRSILFILNGVILFLCIFRAITNVLIYTTSWYSFYVLMVGDFSRIPQSDYANSILATTTTQLMVICIQVSLVMQANIICGTARRSLRFAIMTLSVLFALAVILVRIWQTVVNNKQTMGYPTPQLPWLADFSTILLCSSLCFFSLMFCAKLGFAIRNRRKLGLKQFGPMQIVFIMATQTLIIPTILAIIDFTSLIFAELGSLMMTTVAICLPLTSLWAAANVDDGGRRTLPRPHARPKFMAGFGWKKHKAEHNSTRSSSTACFHEPISPTSKATNSTYHTSFTNDTDKTCMDLEKGDGDKLVGTHLCQTIFEEREQELTPGPAHPRIGDGINKVFP</sequence>
<feature type="transmembrane region" description="Helical" evidence="2">
    <location>
        <begin position="130"/>
        <end position="153"/>
    </location>
</feature>